<dbReference type="Pfam" id="PF04248">
    <property type="entry name" value="NTP_transf_9"/>
    <property type="match status" value="1"/>
</dbReference>
<dbReference type="InterPro" id="IPR038694">
    <property type="entry name" value="DUF427_sf"/>
</dbReference>
<dbReference type="PATRIC" id="fig|1300347.3.peg.1210"/>
<dbReference type="EMBL" id="CP015079">
    <property type="protein sequence ID" value="ANH37650.1"/>
    <property type="molecule type" value="Genomic_DNA"/>
</dbReference>
<name>A0A1A9GIY8_9ACTN</name>
<gene>
    <name evidence="3" type="ORF">I601_1208</name>
</gene>
<keyword evidence="4" id="KW-1185">Reference proteome</keyword>
<dbReference type="InterPro" id="IPR007361">
    <property type="entry name" value="DUF427"/>
</dbReference>
<feature type="domain" description="DUF427" evidence="2">
    <location>
        <begin position="31"/>
        <end position="127"/>
    </location>
</feature>
<proteinExistence type="predicted"/>
<accession>A0A1A9GIY8</accession>
<reference evidence="3 4" key="1">
    <citation type="submission" date="2016-03" db="EMBL/GenBank/DDBJ databases">
        <title>Complete genome sequence of a soil Actinobacterium, Nocardioides dokdonensis FR1436.</title>
        <authorList>
            <person name="Kwon S.-K."/>
            <person name="Kim K."/>
            <person name="Kim J.F."/>
        </authorList>
    </citation>
    <scope>NUCLEOTIDE SEQUENCE [LARGE SCALE GENOMIC DNA]</scope>
    <source>
        <strain evidence="3 4">FR1436</strain>
    </source>
</reference>
<evidence type="ECO:0000256" key="1">
    <source>
        <dbReference type="SAM" id="MobiDB-lite"/>
    </source>
</evidence>
<dbReference type="AlphaFoldDB" id="A0A1A9GIY8"/>
<dbReference type="Gene3D" id="2.170.150.40">
    <property type="entry name" value="Domain of unknown function (DUF427)"/>
    <property type="match status" value="1"/>
</dbReference>
<evidence type="ECO:0000313" key="4">
    <source>
        <dbReference type="Proteomes" id="UP000077868"/>
    </source>
</evidence>
<organism evidence="3 4">
    <name type="scientific">Nocardioides dokdonensis FR1436</name>
    <dbReference type="NCBI Taxonomy" id="1300347"/>
    <lineage>
        <taxon>Bacteria</taxon>
        <taxon>Bacillati</taxon>
        <taxon>Actinomycetota</taxon>
        <taxon>Actinomycetes</taxon>
        <taxon>Propionibacteriales</taxon>
        <taxon>Nocardioidaceae</taxon>
        <taxon>Nocardioides</taxon>
    </lineage>
</organism>
<dbReference type="PANTHER" id="PTHR43058:SF1">
    <property type="entry name" value="DUF427 DOMAIN-CONTAINING PROTEIN"/>
    <property type="match status" value="1"/>
</dbReference>
<feature type="region of interest" description="Disordered" evidence="1">
    <location>
        <begin position="1"/>
        <end position="28"/>
    </location>
</feature>
<dbReference type="STRING" id="1300347.I601_1208"/>
<evidence type="ECO:0000259" key="2">
    <source>
        <dbReference type="Pfam" id="PF04248"/>
    </source>
</evidence>
<dbReference type="PANTHER" id="PTHR43058">
    <property type="entry name" value="SLR0655 PROTEIN"/>
    <property type="match status" value="1"/>
</dbReference>
<evidence type="ECO:0000313" key="3">
    <source>
        <dbReference type="EMBL" id="ANH37650.1"/>
    </source>
</evidence>
<dbReference type="KEGG" id="ndk:I601_1208"/>
<dbReference type="Proteomes" id="UP000077868">
    <property type="component" value="Chromosome"/>
</dbReference>
<sequence>MRPRPEKAGPGQESVWDYPRPPDLQESTESVEVELGGLVVARTTRSWRVLETSHPPTYYLPRTAFLDGALRPAEGSSACEWKGRASYFDVVGGAGPDGRPVVAERAAWTYPAPTPRFAALADAVAVSPAAMGACRVDGEVVVAQEGGFYGGWITSRVVGPFKGVPGSWGW</sequence>
<protein>
    <recommendedName>
        <fullName evidence="2">DUF427 domain-containing protein</fullName>
    </recommendedName>
</protein>
<dbReference type="OrthoDB" id="285364at2"/>
<dbReference type="RefSeq" id="WP_068107384.1">
    <property type="nucleotide sequence ID" value="NZ_CP015079.1"/>
</dbReference>